<comment type="caution">
    <text evidence="1">The sequence shown here is derived from an EMBL/GenBank/DDBJ whole genome shotgun (WGS) entry which is preliminary data.</text>
</comment>
<gene>
    <name evidence="1" type="ORF">UK23_11395</name>
</gene>
<proteinExistence type="predicted"/>
<dbReference type="Proteomes" id="UP000033393">
    <property type="component" value="Unassembled WGS sequence"/>
</dbReference>
<keyword evidence="2" id="KW-1185">Reference proteome</keyword>
<reference evidence="1 2" key="1">
    <citation type="submission" date="2015-02" db="EMBL/GenBank/DDBJ databases">
        <authorList>
            <person name="Ju K.-S."/>
            <person name="Doroghazi J.R."/>
            <person name="Metcalf W."/>
        </authorList>
    </citation>
    <scope>NUCLEOTIDE SEQUENCE [LARGE SCALE GENOMIC DNA]</scope>
    <source>
        <strain evidence="1 2">NRRL B-16140</strain>
    </source>
</reference>
<organism evidence="1 2">
    <name type="scientific">Lentzea aerocolonigenes</name>
    <name type="common">Lechevalieria aerocolonigenes</name>
    <name type="synonym">Saccharothrix aerocolonigenes</name>
    <dbReference type="NCBI Taxonomy" id="68170"/>
    <lineage>
        <taxon>Bacteria</taxon>
        <taxon>Bacillati</taxon>
        <taxon>Actinomycetota</taxon>
        <taxon>Actinomycetes</taxon>
        <taxon>Pseudonocardiales</taxon>
        <taxon>Pseudonocardiaceae</taxon>
        <taxon>Lentzea</taxon>
    </lineage>
</organism>
<dbReference type="EMBL" id="JYJG01000063">
    <property type="protein sequence ID" value="KJK50269.1"/>
    <property type="molecule type" value="Genomic_DNA"/>
</dbReference>
<evidence type="ECO:0000313" key="1">
    <source>
        <dbReference type="EMBL" id="KJK50269.1"/>
    </source>
</evidence>
<dbReference type="PATRIC" id="fig|68170.10.peg.1366"/>
<accession>A0A0F0H3G1</accession>
<sequence length="289" mass="29969">MATYTVDGVTLDHPSGCWKLLTGTQVRPLPGVRAASVAVPGRAGVLPMVGEDVEATTIGLHLGVRGVGPDGVDRGAAGLDANLQALYALFGVRHRLLDVRYRAAPGIGEVAAEAAVISASEPQVWIGAARARLAVVLRVPGVYWRDSTASAWTTRTIGAVQRVEILDGATAPVVDAVLRITGPMTDLRITDTATGGWVGYPGALATGRALRVHCGRMDAHEAPSVSFDGTEANATGRVVTGGPGSGSRFLALTPRPVTSAHDRGVQVLVEGTGTSDTTLVELRARRAYL</sequence>
<dbReference type="AlphaFoldDB" id="A0A0F0H3G1"/>
<evidence type="ECO:0000313" key="2">
    <source>
        <dbReference type="Proteomes" id="UP000033393"/>
    </source>
</evidence>
<name>A0A0F0H3G1_LENAE</name>
<protein>
    <submittedName>
        <fullName evidence="1">Uncharacterized protein</fullName>
    </submittedName>
</protein>